<evidence type="ECO:0000313" key="12">
    <source>
        <dbReference type="Proteomes" id="UP000199662"/>
    </source>
</evidence>
<dbReference type="InterPro" id="IPR048466">
    <property type="entry name" value="DNA_pol3_delta-like_C"/>
</dbReference>
<keyword evidence="5" id="KW-0235">DNA replication</keyword>
<evidence type="ECO:0000256" key="3">
    <source>
        <dbReference type="ARBA" id="ARBA00022679"/>
    </source>
</evidence>
<dbReference type="Pfam" id="PF21694">
    <property type="entry name" value="DNA_pol3_delta_C"/>
    <property type="match status" value="1"/>
</dbReference>
<reference evidence="11 12" key="1">
    <citation type="submission" date="2016-10" db="EMBL/GenBank/DDBJ databases">
        <authorList>
            <person name="de Groot N.N."/>
        </authorList>
    </citation>
    <scope>NUCLEOTIDE SEQUENCE [LARGE SCALE GENOMIC DNA]</scope>
    <source>
        <strain evidence="11 12">DSM 2179</strain>
    </source>
</reference>
<evidence type="ECO:0000313" key="11">
    <source>
        <dbReference type="EMBL" id="SEJ90806.1"/>
    </source>
</evidence>
<feature type="domain" description="DNA polymerase III delta subunit-like C-terminal" evidence="10">
    <location>
        <begin position="223"/>
        <end position="333"/>
    </location>
</feature>
<dbReference type="InterPro" id="IPR010372">
    <property type="entry name" value="DNA_pol3_delta_N"/>
</dbReference>
<dbReference type="GO" id="GO:0003887">
    <property type="term" value="F:DNA-directed DNA polymerase activity"/>
    <property type="evidence" value="ECO:0007669"/>
    <property type="project" value="UniProtKB-KW"/>
</dbReference>
<organism evidence="11 12">
    <name type="scientific">Propionispira arboris</name>
    <dbReference type="NCBI Taxonomy" id="84035"/>
    <lineage>
        <taxon>Bacteria</taxon>
        <taxon>Bacillati</taxon>
        <taxon>Bacillota</taxon>
        <taxon>Negativicutes</taxon>
        <taxon>Selenomonadales</taxon>
        <taxon>Selenomonadaceae</taxon>
        <taxon>Propionispira</taxon>
    </lineage>
</organism>
<sequence>MNYAEAMTAIKKNDLKSVYLISGEETYLIDKIEQALLKKLLPDGNRDGLQRFNGDLDLHELMNLIESAPFFTDKNVILIRGTTLFKEKKKAAKTKESANPVEEQFMHLLENMPPYSVLILETPEKADKRRKIYKTIVKFGLAAEVEAVRAWNIKDWLQEKLIEIDKQFDREAYTYFFEITGVMNQISLGFLDQELDKLVLYTDRQFITKQDLLQVLSSIPEVSIFSMLDAISDKNINKAIMLLSEQLAGGIHPLAILTLLTRHTRQLWQAKTLQAKGYKGKQLAAPLGLVPFVAEKVGMKSLKFTEPVLKKALLNLAEADYKLKSGQANVALLDQIVIELCM</sequence>
<protein>
    <recommendedName>
        <fullName evidence="2">DNA polymerase III subunit delta</fullName>
        <ecNumber evidence="1">2.7.7.7</ecNumber>
    </recommendedName>
</protein>
<dbReference type="Pfam" id="PF06144">
    <property type="entry name" value="DNA_pol3_delta"/>
    <property type="match status" value="1"/>
</dbReference>
<dbReference type="AlphaFoldDB" id="A0A1H7CMY3"/>
<dbReference type="PANTHER" id="PTHR34388:SF1">
    <property type="entry name" value="DNA POLYMERASE III SUBUNIT DELTA"/>
    <property type="match status" value="1"/>
</dbReference>
<keyword evidence="12" id="KW-1185">Reference proteome</keyword>
<keyword evidence="6" id="KW-0239">DNA-directed DNA polymerase</keyword>
<dbReference type="EMBL" id="FNZK01000023">
    <property type="protein sequence ID" value="SEJ90806.1"/>
    <property type="molecule type" value="Genomic_DNA"/>
</dbReference>
<dbReference type="Gene3D" id="1.10.8.60">
    <property type="match status" value="1"/>
</dbReference>
<evidence type="ECO:0000259" key="10">
    <source>
        <dbReference type="Pfam" id="PF21694"/>
    </source>
</evidence>
<dbReference type="PANTHER" id="PTHR34388">
    <property type="entry name" value="DNA POLYMERASE III SUBUNIT DELTA"/>
    <property type="match status" value="1"/>
</dbReference>
<comment type="similarity">
    <text evidence="7">Belongs to the DNA polymerase HolA subunit family.</text>
</comment>
<dbReference type="GO" id="GO:0003677">
    <property type="term" value="F:DNA binding"/>
    <property type="evidence" value="ECO:0007669"/>
    <property type="project" value="InterPro"/>
</dbReference>
<dbReference type="EC" id="2.7.7.7" evidence="1"/>
<dbReference type="GO" id="GO:0009360">
    <property type="term" value="C:DNA polymerase III complex"/>
    <property type="evidence" value="ECO:0007669"/>
    <property type="project" value="InterPro"/>
</dbReference>
<dbReference type="SUPFAM" id="SSF52540">
    <property type="entry name" value="P-loop containing nucleoside triphosphate hydrolases"/>
    <property type="match status" value="1"/>
</dbReference>
<keyword evidence="3" id="KW-0808">Transferase</keyword>
<dbReference type="Gene3D" id="3.40.50.300">
    <property type="entry name" value="P-loop containing nucleotide triphosphate hydrolases"/>
    <property type="match status" value="1"/>
</dbReference>
<dbReference type="Gene3D" id="1.20.272.10">
    <property type="match status" value="1"/>
</dbReference>
<dbReference type="Proteomes" id="UP000199662">
    <property type="component" value="Unassembled WGS sequence"/>
</dbReference>
<dbReference type="NCBIfam" id="TIGR01128">
    <property type="entry name" value="holA"/>
    <property type="match status" value="1"/>
</dbReference>
<evidence type="ECO:0000259" key="9">
    <source>
        <dbReference type="Pfam" id="PF06144"/>
    </source>
</evidence>
<evidence type="ECO:0000256" key="8">
    <source>
        <dbReference type="ARBA" id="ARBA00049244"/>
    </source>
</evidence>
<evidence type="ECO:0000256" key="7">
    <source>
        <dbReference type="ARBA" id="ARBA00034754"/>
    </source>
</evidence>
<gene>
    <name evidence="11" type="ORF">SAMN05660742_12329</name>
</gene>
<dbReference type="InterPro" id="IPR005790">
    <property type="entry name" value="DNA_polIII_delta"/>
</dbReference>
<evidence type="ECO:0000256" key="4">
    <source>
        <dbReference type="ARBA" id="ARBA00022695"/>
    </source>
</evidence>
<evidence type="ECO:0000256" key="6">
    <source>
        <dbReference type="ARBA" id="ARBA00022932"/>
    </source>
</evidence>
<comment type="catalytic activity">
    <reaction evidence="8">
        <text>DNA(n) + a 2'-deoxyribonucleoside 5'-triphosphate = DNA(n+1) + diphosphate</text>
        <dbReference type="Rhea" id="RHEA:22508"/>
        <dbReference type="Rhea" id="RHEA-COMP:17339"/>
        <dbReference type="Rhea" id="RHEA-COMP:17340"/>
        <dbReference type="ChEBI" id="CHEBI:33019"/>
        <dbReference type="ChEBI" id="CHEBI:61560"/>
        <dbReference type="ChEBI" id="CHEBI:173112"/>
        <dbReference type="EC" id="2.7.7.7"/>
    </reaction>
</comment>
<accession>A0A1H7CMY3</accession>
<proteinExistence type="inferred from homology"/>
<dbReference type="InterPro" id="IPR008921">
    <property type="entry name" value="DNA_pol3_clamp-load_cplx_C"/>
</dbReference>
<dbReference type="RefSeq" id="WP_091834982.1">
    <property type="nucleotide sequence ID" value="NZ_FNZK01000023.1"/>
</dbReference>
<dbReference type="STRING" id="84035.SAMN05660742_12329"/>
<evidence type="ECO:0000256" key="2">
    <source>
        <dbReference type="ARBA" id="ARBA00017703"/>
    </source>
</evidence>
<dbReference type="InterPro" id="IPR027417">
    <property type="entry name" value="P-loop_NTPase"/>
</dbReference>
<keyword evidence="4" id="KW-0548">Nucleotidyltransferase</keyword>
<evidence type="ECO:0000256" key="1">
    <source>
        <dbReference type="ARBA" id="ARBA00012417"/>
    </source>
</evidence>
<name>A0A1H7CMY3_9FIRM</name>
<feature type="domain" description="DNA polymerase III delta N-terminal" evidence="9">
    <location>
        <begin position="19"/>
        <end position="138"/>
    </location>
</feature>
<dbReference type="GO" id="GO:0006261">
    <property type="term" value="P:DNA-templated DNA replication"/>
    <property type="evidence" value="ECO:0007669"/>
    <property type="project" value="TreeGrafter"/>
</dbReference>
<evidence type="ECO:0000256" key="5">
    <source>
        <dbReference type="ARBA" id="ARBA00022705"/>
    </source>
</evidence>
<dbReference type="SUPFAM" id="SSF48019">
    <property type="entry name" value="post-AAA+ oligomerization domain-like"/>
    <property type="match status" value="1"/>
</dbReference>